<feature type="transmembrane region" description="Helical" evidence="1">
    <location>
        <begin position="42"/>
        <end position="64"/>
    </location>
</feature>
<protein>
    <submittedName>
        <fullName evidence="2">Uncharacterized protein</fullName>
    </submittedName>
</protein>
<organism evidence="2 3">
    <name type="scientific">Diutina rugosa</name>
    <name type="common">Yeast</name>
    <name type="synonym">Candida rugosa</name>
    <dbReference type="NCBI Taxonomy" id="5481"/>
    <lineage>
        <taxon>Eukaryota</taxon>
        <taxon>Fungi</taxon>
        <taxon>Dikarya</taxon>
        <taxon>Ascomycota</taxon>
        <taxon>Saccharomycotina</taxon>
        <taxon>Pichiomycetes</taxon>
        <taxon>Debaryomycetaceae</taxon>
        <taxon>Diutina</taxon>
    </lineage>
</organism>
<keyword evidence="1" id="KW-0812">Transmembrane</keyword>
<gene>
    <name evidence="2" type="ORF">DIURU_003864</name>
</gene>
<dbReference type="Proteomes" id="UP000449547">
    <property type="component" value="Unassembled WGS sequence"/>
</dbReference>
<dbReference type="OrthoDB" id="4041975at2759"/>
<keyword evidence="1" id="KW-0472">Membrane</keyword>
<evidence type="ECO:0000313" key="3">
    <source>
        <dbReference type="Proteomes" id="UP000449547"/>
    </source>
</evidence>
<keyword evidence="3" id="KW-1185">Reference proteome</keyword>
<sequence length="230" mass="26731">MLSQLTTVCSVVDEHLTRTLNATEFTRQLIITPTSKFITESLLVLFFIVINYEIVYWSGIHLGLWEYHARHIFKEIPVHCAHVYVRINVVTADDTDQLNNYYSLKRQSKRGVASLTNWSKMTEEGQSVFQLPQFVKYHLEFSPEDFESSQDPEYGCTVDHLRKRVLELWNESDLYSPWNQPHHPPPKQVVVYSNKDVEVTKGDEYLSKVDIETGNVIDVVVVVEPNNEKE</sequence>
<comment type="caution">
    <text evidence="2">The sequence shown here is derived from an EMBL/GenBank/DDBJ whole genome shotgun (WGS) entry which is preliminary data.</text>
</comment>
<dbReference type="VEuPathDB" id="FungiDB:DIURU_003864"/>
<proteinExistence type="predicted"/>
<dbReference type="RefSeq" id="XP_034011329.1">
    <property type="nucleotide sequence ID" value="XM_034156673.1"/>
</dbReference>
<dbReference type="GeneID" id="54782515"/>
<evidence type="ECO:0000256" key="1">
    <source>
        <dbReference type="SAM" id="Phobius"/>
    </source>
</evidence>
<keyword evidence="1" id="KW-1133">Transmembrane helix</keyword>
<reference evidence="2 3" key="1">
    <citation type="submission" date="2019-07" db="EMBL/GenBank/DDBJ databases">
        <title>Genome assembly of two rare yeast pathogens: Diutina rugosa and Trichomonascus ciferrii.</title>
        <authorList>
            <person name="Mixao V."/>
            <person name="Saus E."/>
            <person name="Hansen A."/>
            <person name="Lass-Flor C."/>
            <person name="Gabaldon T."/>
        </authorList>
    </citation>
    <scope>NUCLEOTIDE SEQUENCE [LARGE SCALE GENOMIC DNA]</scope>
    <source>
        <strain evidence="2 3">CBS 613</strain>
    </source>
</reference>
<evidence type="ECO:0000313" key="2">
    <source>
        <dbReference type="EMBL" id="KAA8900283.1"/>
    </source>
</evidence>
<name>A0A642UJQ3_DIURU</name>
<dbReference type="AlphaFoldDB" id="A0A642UJQ3"/>
<dbReference type="EMBL" id="SWFT01000113">
    <property type="protein sequence ID" value="KAA8900283.1"/>
    <property type="molecule type" value="Genomic_DNA"/>
</dbReference>
<dbReference type="OMA" id="SYETIYW"/>
<accession>A0A642UJQ3</accession>